<dbReference type="EMBL" id="JACRTE010000005">
    <property type="protein sequence ID" value="MBC8596328.1"/>
    <property type="molecule type" value="Genomic_DNA"/>
</dbReference>
<dbReference type="InterPro" id="IPR001119">
    <property type="entry name" value="SLH_dom"/>
</dbReference>
<dbReference type="Pfam" id="PF00395">
    <property type="entry name" value="SLH"/>
    <property type="match status" value="1"/>
</dbReference>
<gene>
    <name evidence="4" type="ORF">H8706_05535</name>
</gene>
<evidence type="ECO:0000256" key="2">
    <source>
        <dbReference type="SAM" id="SignalP"/>
    </source>
</evidence>
<keyword evidence="2" id="KW-0732">Signal</keyword>
<sequence length="531" mass="58027">MKKTVSIILTFALIFSSFAVMNAFAVSFSDLDGHWGKSYIDVLVNDGTINGYDDGTFRPDGTVTRAEFVKMIGKGSEKTDVVYTDVPADHWGYDYIMYSGLDVSGTQFMPDKAITRGEVLNLIWKRNGSKTGISAPSVITSQSDNKDAAAWGYTYGIMTGDDGLNLRLGDTLTRAEGAALIVRAREINENSPAKDFADIVSPDVLKAVFGSQTLFDREYNPNATFTNGEMARAVLRFGSRQYNLTFKNISAVNELDCEYGKEFYVTRGETLGGVPNTAEFVSKNANVGDTLSEMCYNLIKLVTKSAKFDTSASYPDVTGADGTQKKYLDYAASNGICLFADGKIHPDKEITMKEFAAILLQLDAVIGTQVSYASDGSGTNENLSTDVAKYPENYGDYTAIIKSIPNYVYSNKISSAKASESYSFASAMKQMFVNPLSEMEKTLEKGGIKANITYYPTLVTNPESYFIYRVKVSVSEADNASLASVLGDKYKCTDVTANSGNTVWVDLKFKLPMGDLLLFYTDAEIVNAFIG</sequence>
<organism evidence="4 5">
    <name type="scientific">Qingrenia yutianensis</name>
    <dbReference type="NCBI Taxonomy" id="2763676"/>
    <lineage>
        <taxon>Bacteria</taxon>
        <taxon>Bacillati</taxon>
        <taxon>Bacillota</taxon>
        <taxon>Clostridia</taxon>
        <taxon>Eubacteriales</taxon>
        <taxon>Oscillospiraceae</taxon>
        <taxon>Qingrenia</taxon>
    </lineage>
</organism>
<comment type="caution">
    <text evidence="4">The sequence shown here is derived from an EMBL/GenBank/DDBJ whole genome shotgun (WGS) entry which is preliminary data.</text>
</comment>
<keyword evidence="5" id="KW-1185">Reference proteome</keyword>
<dbReference type="RefSeq" id="WP_262431829.1">
    <property type="nucleotide sequence ID" value="NZ_JACRTE010000005.1"/>
</dbReference>
<protein>
    <submittedName>
        <fullName evidence="4">S-layer homology domain-containing protein</fullName>
    </submittedName>
</protein>
<dbReference type="InterPro" id="IPR051465">
    <property type="entry name" value="Cell_Envelope_Struct_Comp"/>
</dbReference>
<evidence type="ECO:0000313" key="4">
    <source>
        <dbReference type="EMBL" id="MBC8596328.1"/>
    </source>
</evidence>
<evidence type="ECO:0000256" key="1">
    <source>
        <dbReference type="ARBA" id="ARBA00022737"/>
    </source>
</evidence>
<proteinExistence type="predicted"/>
<feature type="domain" description="SLH" evidence="3">
    <location>
        <begin position="132"/>
        <end position="195"/>
    </location>
</feature>
<dbReference type="PANTHER" id="PTHR43308:SF5">
    <property type="entry name" value="S-LAYER PROTEIN _ PEPTIDOGLYCAN ENDO-BETA-N-ACETYLGLUCOSAMINIDASE"/>
    <property type="match status" value="1"/>
</dbReference>
<evidence type="ECO:0000313" key="5">
    <source>
        <dbReference type="Proteomes" id="UP000647416"/>
    </source>
</evidence>
<reference evidence="4" key="1">
    <citation type="submission" date="2020-08" db="EMBL/GenBank/DDBJ databases">
        <title>Genome public.</title>
        <authorList>
            <person name="Liu C."/>
            <person name="Sun Q."/>
        </authorList>
    </citation>
    <scope>NUCLEOTIDE SEQUENCE</scope>
    <source>
        <strain evidence="4">NSJ-50</strain>
    </source>
</reference>
<feature type="signal peptide" evidence="2">
    <location>
        <begin position="1"/>
        <end position="25"/>
    </location>
</feature>
<keyword evidence="1" id="KW-0677">Repeat</keyword>
<name>A0A926F5V4_9FIRM</name>
<feature type="chain" id="PRO_5037035034" evidence="2">
    <location>
        <begin position="26"/>
        <end position="531"/>
    </location>
</feature>
<dbReference type="AlphaFoldDB" id="A0A926F5V4"/>
<feature type="domain" description="SLH" evidence="3">
    <location>
        <begin position="23"/>
        <end position="86"/>
    </location>
</feature>
<dbReference type="PROSITE" id="PS51272">
    <property type="entry name" value="SLH"/>
    <property type="match status" value="2"/>
</dbReference>
<dbReference type="Proteomes" id="UP000647416">
    <property type="component" value="Unassembled WGS sequence"/>
</dbReference>
<evidence type="ECO:0000259" key="3">
    <source>
        <dbReference type="PROSITE" id="PS51272"/>
    </source>
</evidence>
<accession>A0A926F5V4</accession>
<dbReference type="PANTHER" id="PTHR43308">
    <property type="entry name" value="OUTER MEMBRANE PROTEIN ALPHA-RELATED"/>
    <property type="match status" value="1"/>
</dbReference>